<keyword evidence="3" id="KW-0677">Repeat</keyword>
<dbReference type="EC" id="1.1.3.15" evidence="8"/>
<dbReference type="SUPFAM" id="SSF46548">
    <property type="entry name" value="alpha-helical ferredoxin"/>
    <property type="match status" value="1"/>
</dbReference>
<dbReference type="HOGENOM" id="CLU_023081_0_1_3"/>
<dbReference type="AlphaFoldDB" id="A2CCU9"/>
<evidence type="ECO:0000313" key="9">
    <source>
        <dbReference type="Proteomes" id="UP000002274"/>
    </source>
</evidence>
<gene>
    <name evidence="8" type="ordered locus">P9303_25781</name>
</gene>
<feature type="domain" description="4Fe-4S ferredoxin-type" evidence="7">
    <location>
        <begin position="42"/>
        <end position="73"/>
    </location>
</feature>
<name>A2CCU9_PROM3</name>
<reference evidence="8 9" key="1">
    <citation type="journal article" date="2007" name="PLoS Genet.">
        <title>Patterns and implications of gene gain and loss in the evolution of Prochlorococcus.</title>
        <authorList>
            <person name="Kettler G.C."/>
            <person name="Martiny A.C."/>
            <person name="Huang K."/>
            <person name="Zucker J."/>
            <person name="Coleman M.L."/>
            <person name="Rodrigue S."/>
            <person name="Chen F."/>
            <person name="Lapidus A."/>
            <person name="Ferriera S."/>
            <person name="Johnson J."/>
            <person name="Steglich C."/>
            <person name="Church G.M."/>
            <person name="Richardson P."/>
            <person name="Chisholm S.W."/>
        </authorList>
    </citation>
    <scope>NUCLEOTIDE SEQUENCE [LARGE SCALE GENOMIC DNA]</scope>
    <source>
        <strain evidence="8 9">MIT 9303</strain>
    </source>
</reference>
<dbReference type="STRING" id="59922.P9303_25781"/>
<feature type="domain" description="4Fe-4S ferredoxin-type" evidence="7">
    <location>
        <begin position="94"/>
        <end position="125"/>
    </location>
</feature>
<dbReference type="GO" id="GO:0003973">
    <property type="term" value="F:(S)-2-hydroxy-acid oxidase activity"/>
    <property type="evidence" value="ECO:0007669"/>
    <property type="project" value="UniProtKB-EC"/>
</dbReference>
<evidence type="ECO:0000256" key="5">
    <source>
        <dbReference type="ARBA" id="ARBA00023014"/>
    </source>
</evidence>
<dbReference type="PANTHER" id="PTHR32479:SF17">
    <property type="entry name" value="GLYCOLATE OXIDASE IRON-SULFUR SUBUNIT"/>
    <property type="match status" value="1"/>
</dbReference>
<dbReference type="BioCyc" id="PMAR59922:G1G80-2258-MONOMER"/>
<dbReference type="InterPro" id="IPR009051">
    <property type="entry name" value="Helical_ferredxn"/>
</dbReference>
<evidence type="ECO:0000256" key="1">
    <source>
        <dbReference type="ARBA" id="ARBA00022485"/>
    </source>
</evidence>
<protein>
    <submittedName>
        <fullName evidence="8">Fe-S oxidoreductase</fullName>
        <ecNumber evidence="8">1.1.3.15</ecNumber>
    </submittedName>
</protein>
<organism evidence="8 9">
    <name type="scientific">Prochlorococcus marinus (strain MIT 9303)</name>
    <dbReference type="NCBI Taxonomy" id="59922"/>
    <lineage>
        <taxon>Bacteria</taxon>
        <taxon>Bacillati</taxon>
        <taxon>Cyanobacteriota</taxon>
        <taxon>Cyanophyceae</taxon>
        <taxon>Synechococcales</taxon>
        <taxon>Prochlorococcaceae</taxon>
        <taxon>Prochlorococcus</taxon>
    </lineage>
</organism>
<evidence type="ECO:0000313" key="8">
    <source>
        <dbReference type="EMBL" id="ABM79309.1"/>
    </source>
</evidence>
<evidence type="ECO:0000256" key="2">
    <source>
        <dbReference type="ARBA" id="ARBA00022723"/>
    </source>
</evidence>
<dbReference type="GO" id="GO:0046872">
    <property type="term" value="F:metal ion binding"/>
    <property type="evidence" value="ECO:0007669"/>
    <property type="project" value="UniProtKB-KW"/>
</dbReference>
<dbReference type="PROSITE" id="PS51379">
    <property type="entry name" value="4FE4S_FER_2"/>
    <property type="match status" value="2"/>
</dbReference>
<evidence type="ECO:0000259" key="7">
    <source>
        <dbReference type="PROSITE" id="PS51379"/>
    </source>
</evidence>
<keyword evidence="2" id="KW-0479">Metal-binding</keyword>
<dbReference type="GO" id="GO:0051539">
    <property type="term" value="F:4 iron, 4 sulfur cluster binding"/>
    <property type="evidence" value="ECO:0007669"/>
    <property type="project" value="UniProtKB-KW"/>
</dbReference>
<dbReference type="PANTHER" id="PTHR32479">
    <property type="entry name" value="GLYCOLATE OXIDASE IRON-SULFUR SUBUNIT"/>
    <property type="match status" value="1"/>
</dbReference>
<dbReference type="InterPro" id="IPR017896">
    <property type="entry name" value="4Fe4S_Fe-S-bd"/>
</dbReference>
<dbReference type="Proteomes" id="UP000002274">
    <property type="component" value="Chromosome"/>
</dbReference>
<sequence length="507" mass="54372">MRTIANSDGTSCRHATERHGSRQTQSMTSVDVTPNQNDKVLSRLPADATDPCVHCGFCLPTCASYRVLGTEMDSPRGRIHTLKAIDNGELELDATVASHFDSCLGCFACVSACPSGVRYDQLIEATRPLLNQAELRSPCQNHFRQVLLKLLPYPGRLRALLQPLRAYAGTPIQALSRRLGINKILGPQLEAMEALLPALAAENFQDDLQVLHPATGQRRSRVGLVLGCVQRCFDPNVNQATIAVLQANGFEVVVPKDQGCCGAVSHHQGQLNQTRELAETLVKSFANVVGPGRPAGAEPLEAVLVAASGCGHTMKAYGELLNATASFNIPVFDVHEFLAEHGLDSNFQQKLQPLAHHNGQPASPQTPLKVAYHDACHMIHGQGIQAQPRQLLKAIPHLVLSEATEAGVCCGSAGIYNLVNPQEAAELGRIKVADLSNTGAELIASANIGCTLQLRRHLDGDVAVAHPMELLACAAGLHQSPGIQKGLRITKISREGKDRQINQAISS</sequence>
<dbReference type="Pfam" id="PF02754">
    <property type="entry name" value="CCG"/>
    <property type="match status" value="2"/>
</dbReference>
<dbReference type="PROSITE" id="PS00198">
    <property type="entry name" value="4FE4S_FER_1"/>
    <property type="match status" value="1"/>
</dbReference>
<proteinExistence type="predicted"/>
<dbReference type="Gene3D" id="1.10.1060.10">
    <property type="entry name" value="Alpha-helical ferredoxin"/>
    <property type="match status" value="1"/>
</dbReference>
<keyword evidence="4" id="KW-0408">Iron</keyword>
<dbReference type="InterPro" id="IPR004017">
    <property type="entry name" value="Cys_rich_dom"/>
</dbReference>
<dbReference type="EMBL" id="CP000554">
    <property type="protein sequence ID" value="ABM79309.1"/>
    <property type="molecule type" value="Genomic_DNA"/>
</dbReference>
<feature type="compositionally biased region" description="Polar residues" evidence="6">
    <location>
        <begin position="1"/>
        <end position="10"/>
    </location>
</feature>
<evidence type="ECO:0000256" key="3">
    <source>
        <dbReference type="ARBA" id="ARBA00022737"/>
    </source>
</evidence>
<accession>A2CCU9</accession>
<keyword evidence="8" id="KW-0560">Oxidoreductase</keyword>
<feature type="region of interest" description="Disordered" evidence="6">
    <location>
        <begin position="1"/>
        <end position="36"/>
    </location>
</feature>
<dbReference type="Pfam" id="PF13183">
    <property type="entry name" value="Fer4_8"/>
    <property type="match status" value="1"/>
</dbReference>
<keyword evidence="5" id="KW-0411">Iron-sulfur</keyword>
<dbReference type="InterPro" id="IPR017900">
    <property type="entry name" value="4Fe4S_Fe_S_CS"/>
</dbReference>
<feature type="compositionally biased region" description="Polar residues" evidence="6">
    <location>
        <begin position="22"/>
        <end position="36"/>
    </location>
</feature>
<evidence type="ECO:0000256" key="6">
    <source>
        <dbReference type="SAM" id="MobiDB-lite"/>
    </source>
</evidence>
<evidence type="ECO:0000256" key="4">
    <source>
        <dbReference type="ARBA" id="ARBA00023004"/>
    </source>
</evidence>
<dbReference type="KEGG" id="pmf:P9303_25781"/>
<keyword evidence="1" id="KW-0004">4Fe-4S</keyword>